<dbReference type="Pfam" id="PF00126">
    <property type="entry name" value="HTH_1"/>
    <property type="match status" value="1"/>
</dbReference>
<evidence type="ECO:0000313" key="6">
    <source>
        <dbReference type="EMBL" id="MTV81382.1"/>
    </source>
</evidence>
<dbReference type="SUPFAM" id="SSF53850">
    <property type="entry name" value="Periplasmic binding protein-like II"/>
    <property type="match status" value="1"/>
</dbReference>
<evidence type="ECO:0000259" key="5">
    <source>
        <dbReference type="PROSITE" id="PS50931"/>
    </source>
</evidence>
<dbReference type="RefSeq" id="WP_155430676.1">
    <property type="nucleotide sequence ID" value="NZ_WNJO01000002.1"/>
</dbReference>
<evidence type="ECO:0000256" key="3">
    <source>
        <dbReference type="ARBA" id="ARBA00023125"/>
    </source>
</evidence>
<comment type="similarity">
    <text evidence="1">Belongs to the LysR transcriptional regulatory family.</text>
</comment>
<dbReference type="InterPro" id="IPR005119">
    <property type="entry name" value="LysR_subst-bd"/>
</dbReference>
<protein>
    <submittedName>
        <fullName evidence="6">LysR family transcriptional regulator</fullName>
    </submittedName>
</protein>
<accession>A0A7X2XTH7</accession>
<dbReference type="Gene3D" id="3.40.190.10">
    <property type="entry name" value="Periplasmic binding protein-like II"/>
    <property type="match status" value="1"/>
</dbReference>
<sequence>MQLQDLQIYTKLYEQHSINRVARLMGFAQSNVTARLRALENEFNVRLFNRSYQGIAPTSNGQVFYKYAISVLKATEQVREKMFQNQSSPKRRVVMSTLLFNLLVTQQGKFSLAENTFDLLSSTAILQLTDETVDLVVTYANFQNPAFQQVSSHNLTALFLGCQQHEENEAPFLVNSDKHCPFRARTLRYLHQDMAAVQEIDSWDSIIGLVKAGKGIALLPDYLMAREDLVQIKQLPQFKVPYSTFVRTA</sequence>
<dbReference type="Gene3D" id="1.10.10.10">
    <property type="entry name" value="Winged helix-like DNA-binding domain superfamily/Winged helix DNA-binding domain"/>
    <property type="match status" value="1"/>
</dbReference>
<dbReference type="InterPro" id="IPR036388">
    <property type="entry name" value="WH-like_DNA-bd_sf"/>
</dbReference>
<dbReference type="Proteomes" id="UP000466388">
    <property type="component" value="Unassembled WGS sequence"/>
</dbReference>
<dbReference type="PANTHER" id="PTHR30126:SF93">
    <property type="entry name" value="HTH LYSR-TYPE DOMAIN-CONTAINING PROTEIN"/>
    <property type="match status" value="1"/>
</dbReference>
<dbReference type="PROSITE" id="PS50931">
    <property type="entry name" value="HTH_LYSR"/>
    <property type="match status" value="1"/>
</dbReference>
<dbReference type="EMBL" id="WNJO01000002">
    <property type="protein sequence ID" value="MTV81382.1"/>
    <property type="molecule type" value="Genomic_DNA"/>
</dbReference>
<evidence type="ECO:0000256" key="2">
    <source>
        <dbReference type="ARBA" id="ARBA00023015"/>
    </source>
</evidence>
<comment type="caution">
    <text evidence="6">The sequence shown here is derived from an EMBL/GenBank/DDBJ whole genome shotgun (WGS) entry which is preliminary data.</text>
</comment>
<keyword evidence="7" id="KW-1185">Reference proteome</keyword>
<keyword evidence="4" id="KW-0804">Transcription</keyword>
<dbReference type="InterPro" id="IPR036390">
    <property type="entry name" value="WH_DNA-bd_sf"/>
</dbReference>
<dbReference type="SUPFAM" id="SSF46785">
    <property type="entry name" value="Winged helix' DNA-binding domain"/>
    <property type="match status" value="1"/>
</dbReference>
<dbReference type="GO" id="GO:0000976">
    <property type="term" value="F:transcription cis-regulatory region binding"/>
    <property type="evidence" value="ECO:0007669"/>
    <property type="project" value="TreeGrafter"/>
</dbReference>
<dbReference type="GO" id="GO:0003700">
    <property type="term" value="F:DNA-binding transcription factor activity"/>
    <property type="evidence" value="ECO:0007669"/>
    <property type="project" value="InterPro"/>
</dbReference>
<proteinExistence type="inferred from homology"/>
<dbReference type="InterPro" id="IPR000847">
    <property type="entry name" value="LysR_HTH_N"/>
</dbReference>
<dbReference type="AlphaFoldDB" id="A0A7X2XTH7"/>
<feature type="domain" description="HTH lysR-type" evidence="5">
    <location>
        <begin position="1"/>
        <end position="58"/>
    </location>
</feature>
<reference evidence="6 7" key="1">
    <citation type="submission" date="2019-11" db="EMBL/GenBank/DDBJ databases">
        <title>Lactobacillus sp. nov. CRM56-3, isolated from fermented tea leaves.</title>
        <authorList>
            <person name="Phuengjayaem S."/>
            <person name="Tanasupawat S."/>
        </authorList>
    </citation>
    <scope>NUCLEOTIDE SEQUENCE [LARGE SCALE GENOMIC DNA]</scope>
    <source>
        <strain evidence="6 7">CRM56-3</strain>
    </source>
</reference>
<keyword evidence="2" id="KW-0805">Transcription regulation</keyword>
<name>A0A7X2XTH7_9LACO</name>
<organism evidence="6 7">
    <name type="scientific">Secundilactobacillus folii</name>
    <dbReference type="NCBI Taxonomy" id="2678357"/>
    <lineage>
        <taxon>Bacteria</taxon>
        <taxon>Bacillati</taxon>
        <taxon>Bacillota</taxon>
        <taxon>Bacilli</taxon>
        <taxon>Lactobacillales</taxon>
        <taxon>Lactobacillaceae</taxon>
        <taxon>Secundilactobacillus</taxon>
    </lineage>
</organism>
<evidence type="ECO:0000256" key="4">
    <source>
        <dbReference type="ARBA" id="ARBA00023163"/>
    </source>
</evidence>
<evidence type="ECO:0000256" key="1">
    <source>
        <dbReference type="ARBA" id="ARBA00009437"/>
    </source>
</evidence>
<dbReference type="Pfam" id="PF03466">
    <property type="entry name" value="LysR_substrate"/>
    <property type="match status" value="1"/>
</dbReference>
<keyword evidence="3" id="KW-0238">DNA-binding</keyword>
<dbReference type="PANTHER" id="PTHR30126">
    <property type="entry name" value="HTH-TYPE TRANSCRIPTIONAL REGULATOR"/>
    <property type="match status" value="1"/>
</dbReference>
<gene>
    <name evidence="6" type="ORF">GM612_01770</name>
</gene>
<evidence type="ECO:0000313" key="7">
    <source>
        <dbReference type="Proteomes" id="UP000466388"/>
    </source>
</evidence>